<dbReference type="EMBL" id="JABDTM020024734">
    <property type="protein sequence ID" value="KAH0814005.1"/>
    <property type="molecule type" value="Genomic_DNA"/>
</dbReference>
<gene>
    <name evidence="2" type="ORF">GEV33_008786</name>
</gene>
<name>A0A8J6HG35_TENMO</name>
<feature type="compositionally biased region" description="Basic residues" evidence="1">
    <location>
        <begin position="1"/>
        <end position="11"/>
    </location>
</feature>
<organism evidence="2 3">
    <name type="scientific">Tenebrio molitor</name>
    <name type="common">Yellow mealworm beetle</name>
    <dbReference type="NCBI Taxonomy" id="7067"/>
    <lineage>
        <taxon>Eukaryota</taxon>
        <taxon>Metazoa</taxon>
        <taxon>Ecdysozoa</taxon>
        <taxon>Arthropoda</taxon>
        <taxon>Hexapoda</taxon>
        <taxon>Insecta</taxon>
        <taxon>Pterygota</taxon>
        <taxon>Neoptera</taxon>
        <taxon>Endopterygota</taxon>
        <taxon>Coleoptera</taxon>
        <taxon>Polyphaga</taxon>
        <taxon>Cucujiformia</taxon>
        <taxon>Tenebrionidae</taxon>
        <taxon>Tenebrio</taxon>
    </lineage>
</organism>
<keyword evidence="3" id="KW-1185">Reference proteome</keyword>
<evidence type="ECO:0000313" key="3">
    <source>
        <dbReference type="Proteomes" id="UP000719412"/>
    </source>
</evidence>
<feature type="compositionally biased region" description="Basic and acidic residues" evidence="1">
    <location>
        <begin position="48"/>
        <end position="62"/>
    </location>
</feature>
<reference evidence="2" key="2">
    <citation type="submission" date="2021-08" db="EMBL/GenBank/DDBJ databases">
        <authorList>
            <person name="Eriksson T."/>
        </authorList>
    </citation>
    <scope>NUCLEOTIDE SEQUENCE</scope>
    <source>
        <strain evidence="2">Stoneville</strain>
        <tissue evidence="2">Whole head</tissue>
    </source>
</reference>
<dbReference type="AlphaFoldDB" id="A0A8J6HG35"/>
<feature type="region of interest" description="Disordered" evidence="1">
    <location>
        <begin position="150"/>
        <end position="186"/>
    </location>
</feature>
<accession>A0A8J6HG35</accession>
<evidence type="ECO:0000256" key="1">
    <source>
        <dbReference type="SAM" id="MobiDB-lite"/>
    </source>
</evidence>
<feature type="region of interest" description="Disordered" evidence="1">
    <location>
        <begin position="48"/>
        <end position="79"/>
    </location>
</feature>
<dbReference type="Proteomes" id="UP000719412">
    <property type="component" value="Unassembled WGS sequence"/>
</dbReference>
<reference evidence="2" key="1">
    <citation type="journal article" date="2020" name="J Insects Food Feed">
        <title>The yellow mealworm (Tenebrio molitor) genome: a resource for the emerging insects as food and feed industry.</title>
        <authorList>
            <person name="Eriksson T."/>
            <person name="Andere A."/>
            <person name="Kelstrup H."/>
            <person name="Emery V."/>
            <person name="Picard C."/>
        </authorList>
    </citation>
    <scope>NUCLEOTIDE SEQUENCE</scope>
    <source>
        <strain evidence="2">Stoneville</strain>
        <tissue evidence="2">Whole head</tissue>
    </source>
</reference>
<feature type="region of interest" description="Disordered" evidence="1">
    <location>
        <begin position="1"/>
        <end position="20"/>
    </location>
</feature>
<feature type="compositionally biased region" description="Basic residues" evidence="1">
    <location>
        <begin position="167"/>
        <end position="186"/>
    </location>
</feature>
<protein>
    <submittedName>
        <fullName evidence="2">Uncharacterized protein</fullName>
    </submittedName>
</protein>
<sequence length="223" mass="26181">MNRREKCRREKKNTEKKEREKCCQRNGYASEEMERLRAKGRWLNVKLSERNKETDKQKRRLSETVLRGRGPGDSGFESHRRGRIFSKEGTSAGPWMCVYVFQELTVGWWKEERHSSDTTARSARFKSRPDGPPMMLYSIRVVSSIKEKGEEKVGVGGRGKYPAAPPHHIRKKRGKNKPTARYNRKYERKFRRVLGEKQSKRDLDVGTRREKTGIGWKKVQNVL</sequence>
<comment type="caution">
    <text evidence="2">The sequence shown here is derived from an EMBL/GenBank/DDBJ whole genome shotgun (WGS) entry which is preliminary data.</text>
</comment>
<proteinExistence type="predicted"/>
<evidence type="ECO:0000313" key="2">
    <source>
        <dbReference type="EMBL" id="KAH0814005.1"/>
    </source>
</evidence>